<keyword evidence="2" id="KW-0274">FAD</keyword>
<dbReference type="OrthoDB" id="9793944at2"/>
<evidence type="ECO:0000256" key="1">
    <source>
        <dbReference type="ARBA" id="ARBA00022630"/>
    </source>
</evidence>
<dbReference type="Proteomes" id="UP000515733">
    <property type="component" value="Chromosome"/>
</dbReference>
<proteinExistence type="predicted"/>
<dbReference type="InterPro" id="IPR051312">
    <property type="entry name" value="Diverse_Substr_Oxidored"/>
</dbReference>
<keyword evidence="5" id="KW-1185">Reference proteome</keyword>
<organism evidence="4 5">
    <name type="scientific">Denitratisoma oestradiolicum</name>
    <dbReference type="NCBI Taxonomy" id="311182"/>
    <lineage>
        <taxon>Bacteria</taxon>
        <taxon>Pseudomonadati</taxon>
        <taxon>Pseudomonadota</taxon>
        <taxon>Betaproteobacteria</taxon>
        <taxon>Nitrosomonadales</taxon>
        <taxon>Sterolibacteriaceae</taxon>
        <taxon>Denitratisoma</taxon>
    </lineage>
</organism>
<dbReference type="InterPro" id="IPR016169">
    <property type="entry name" value="FAD-bd_PCMH_sub2"/>
</dbReference>
<dbReference type="PROSITE" id="PS51387">
    <property type="entry name" value="FAD_PCMH"/>
    <property type="match status" value="1"/>
</dbReference>
<dbReference type="PANTHER" id="PTHR42659">
    <property type="entry name" value="XANTHINE DEHYDROGENASE SUBUNIT C-RELATED"/>
    <property type="match status" value="1"/>
</dbReference>
<evidence type="ECO:0000256" key="2">
    <source>
        <dbReference type="ARBA" id="ARBA00022827"/>
    </source>
</evidence>
<dbReference type="SUPFAM" id="SSF56176">
    <property type="entry name" value="FAD-binding/transporter-associated domain-like"/>
    <property type="match status" value="1"/>
</dbReference>
<dbReference type="InterPro" id="IPR005107">
    <property type="entry name" value="CO_DH_flav_C"/>
</dbReference>
<gene>
    <name evidence="4" type="ORF">DENOEST_1242</name>
</gene>
<dbReference type="GO" id="GO:0016491">
    <property type="term" value="F:oxidoreductase activity"/>
    <property type="evidence" value="ECO:0007669"/>
    <property type="project" value="UniProtKB-KW"/>
</dbReference>
<dbReference type="EMBL" id="LR778301">
    <property type="protein sequence ID" value="CAB1368407.1"/>
    <property type="molecule type" value="Genomic_DNA"/>
</dbReference>
<accession>A0A6S6XWD3</accession>
<dbReference type="InterPro" id="IPR036683">
    <property type="entry name" value="CO_DH_flav_C_dom_sf"/>
</dbReference>
<dbReference type="GO" id="GO:0071949">
    <property type="term" value="F:FAD binding"/>
    <property type="evidence" value="ECO:0007669"/>
    <property type="project" value="InterPro"/>
</dbReference>
<dbReference type="InterPro" id="IPR016166">
    <property type="entry name" value="FAD-bd_PCMH"/>
</dbReference>
<reference evidence="4 5" key="1">
    <citation type="submission" date="2020-03" db="EMBL/GenBank/DDBJ databases">
        <authorList>
            <consortium name="Genoscope - CEA"/>
            <person name="William W."/>
        </authorList>
    </citation>
    <scope>NUCLEOTIDE SEQUENCE [LARGE SCALE GENOMIC DNA]</scope>
    <source>
        <strain evidence="5">DSM 16959</strain>
    </source>
</reference>
<dbReference type="Gene3D" id="3.30.43.10">
    <property type="entry name" value="Uridine Diphospho-n-acetylenolpyruvylglucosamine Reductase, domain 2"/>
    <property type="match status" value="1"/>
</dbReference>
<dbReference type="SUPFAM" id="SSF55447">
    <property type="entry name" value="CO dehydrogenase flavoprotein C-terminal domain-like"/>
    <property type="match status" value="1"/>
</dbReference>
<protein>
    <submittedName>
        <fullName evidence="4">Uncharacterized protein</fullName>
    </submittedName>
</protein>
<dbReference type="RefSeq" id="WP_145771669.1">
    <property type="nucleotide sequence ID" value="NZ_LR778301.1"/>
</dbReference>
<sequence length="298" mass="31300">MYPAPFRYHRPASLKEAILMLSALGETAKPLAGGQTLIPILKLRMDEPTDLVDIGRLPDLRFARKEDGWIQIGALSPHGWVSKSNIAAAIPIVKDCAGGIADAQVRSRGTIGGSVSAADPNCDWPALLNTLDAEVLCSGPNGDRTIAIGDFITAAYTTALTPGELVTSIRFKAPPAGSGGAYIAYKKAAAAFPVCSVGVQLTLGAGNTCQDVRIVMGGAGPTPRRALEAEAELRGKALSAQLWERATEAAIAIADPASDVRGTTEYKRNLLRGLILQTADVAVRRCENAKIEGSHVYA</sequence>
<dbReference type="PANTHER" id="PTHR42659:SF2">
    <property type="entry name" value="XANTHINE DEHYDROGENASE SUBUNIT C-RELATED"/>
    <property type="match status" value="1"/>
</dbReference>
<dbReference type="InterPro" id="IPR002346">
    <property type="entry name" value="Mopterin_DH_FAD-bd"/>
</dbReference>
<dbReference type="Pfam" id="PF03450">
    <property type="entry name" value="CO_deh_flav_C"/>
    <property type="match status" value="1"/>
</dbReference>
<dbReference type="Pfam" id="PF00941">
    <property type="entry name" value="FAD_binding_5"/>
    <property type="match status" value="1"/>
</dbReference>
<dbReference type="Gene3D" id="3.30.390.50">
    <property type="entry name" value="CO dehydrogenase flavoprotein, C-terminal domain"/>
    <property type="match status" value="1"/>
</dbReference>
<dbReference type="SMART" id="SM01092">
    <property type="entry name" value="CO_deh_flav_C"/>
    <property type="match status" value="1"/>
</dbReference>
<evidence type="ECO:0000256" key="3">
    <source>
        <dbReference type="ARBA" id="ARBA00023002"/>
    </source>
</evidence>
<dbReference type="Gene3D" id="3.30.465.10">
    <property type="match status" value="1"/>
</dbReference>
<keyword evidence="3" id="KW-0560">Oxidoreductase</keyword>
<evidence type="ECO:0000313" key="5">
    <source>
        <dbReference type="Proteomes" id="UP000515733"/>
    </source>
</evidence>
<dbReference type="InterPro" id="IPR016167">
    <property type="entry name" value="FAD-bd_PCMH_sub1"/>
</dbReference>
<name>A0A6S6XWD3_9PROT</name>
<dbReference type="AlphaFoldDB" id="A0A6S6XWD3"/>
<evidence type="ECO:0000313" key="4">
    <source>
        <dbReference type="EMBL" id="CAB1368407.1"/>
    </source>
</evidence>
<dbReference type="InterPro" id="IPR036318">
    <property type="entry name" value="FAD-bd_PCMH-like_sf"/>
</dbReference>
<dbReference type="KEGG" id="doe:DENOEST_1242"/>
<keyword evidence="1" id="KW-0285">Flavoprotein</keyword>